<dbReference type="AlphaFoldDB" id="A0A2A2KCE4"/>
<dbReference type="EMBL" id="LIAE01008994">
    <property type="protein sequence ID" value="PAV71543.1"/>
    <property type="molecule type" value="Genomic_DNA"/>
</dbReference>
<accession>A0A2A2KCE4</accession>
<feature type="region of interest" description="Disordered" evidence="1">
    <location>
        <begin position="57"/>
        <end position="93"/>
    </location>
</feature>
<feature type="region of interest" description="Disordered" evidence="1">
    <location>
        <begin position="1"/>
        <end position="23"/>
    </location>
</feature>
<proteinExistence type="predicted"/>
<organism evidence="2 3">
    <name type="scientific">Diploscapter pachys</name>
    <dbReference type="NCBI Taxonomy" id="2018661"/>
    <lineage>
        <taxon>Eukaryota</taxon>
        <taxon>Metazoa</taxon>
        <taxon>Ecdysozoa</taxon>
        <taxon>Nematoda</taxon>
        <taxon>Chromadorea</taxon>
        <taxon>Rhabditida</taxon>
        <taxon>Rhabditina</taxon>
        <taxon>Rhabditomorpha</taxon>
        <taxon>Rhabditoidea</taxon>
        <taxon>Rhabditidae</taxon>
        <taxon>Diploscapter</taxon>
    </lineage>
</organism>
<feature type="compositionally biased region" description="Low complexity" evidence="1">
    <location>
        <begin position="65"/>
        <end position="80"/>
    </location>
</feature>
<protein>
    <submittedName>
        <fullName evidence="2">Uncharacterized protein</fullName>
    </submittedName>
</protein>
<keyword evidence="3" id="KW-1185">Reference proteome</keyword>
<dbReference type="Proteomes" id="UP000218231">
    <property type="component" value="Unassembled WGS sequence"/>
</dbReference>
<evidence type="ECO:0000313" key="2">
    <source>
        <dbReference type="EMBL" id="PAV71543.1"/>
    </source>
</evidence>
<gene>
    <name evidence="2" type="ORF">WR25_16018</name>
</gene>
<name>A0A2A2KCE4_9BILA</name>
<comment type="caution">
    <text evidence="2">The sequence shown here is derived from an EMBL/GenBank/DDBJ whole genome shotgun (WGS) entry which is preliminary data.</text>
</comment>
<evidence type="ECO:0000256" key="1">
    <source>
        <dbReference type="SAM" id="MobiDB-lite"/>
    </source>
</evidence>
<reference evidence="2 3" key="1">
    <citation type="journal article" date="2017" name="Curr. Biol.">
        <title>Genome architecture and evolution of a unichromosomal asexual nematode.</title>
        <authorList>
            <person name="Fradin H."/>
            <person name="Zegar C."/>
            <person name="Gutwein M."/>
            <person name="Lucas J."/>
            <person name="Kovtun M."/>
            <person name="Corcoran D."/>
            <person name="Baugh L.R."/>
            <person name="Kiontke K."/>
            <person name="Gunsalus K."/>
            <person name="Fitch D.H."/>
            <person name="Piano F."/>
        </authorList>
    </citation>
    <scope>NUCLEOTIDE SEQUENCE [LARGE SCALE GENOMIC DNA]</scope>
    <source>
        <strain evidence="2">PF1309</strain>
    </source>
</reference>
<sequence length="93" mass="9989">MVITKQRGQALAQPEPHHTRRHDGLKVFPQHGIEADQQLPFSQAGEVWRTARGRCPGLRRTTECPAQAGPGSPRAAPRAGCSTTAVSPAAYAH</sequence>
<evidence type="ECO:0000313" key="3">
    <source>
        <dbReference type="Proteomes" id="UP000218231"/>
    </source>
</evidence>